<name>A0A3N4HEI2_ASCIM</name>
<sequence length="162" mass="18125">MESTESQQYLYEKMLKIIESTYTTALKSEFSAKVYGKASPQTNAEKSKEPKKTLEDAQNNKPSEADDPDQNHKDNNNIDTSKPDPVNQTSGNHMDDENYQDSLNTEYDFMIDSSGLSVSKRHHVNKEKKTKTPVAAGPINYGINKQAGEDLSKDLSKKNCTS</sequence>
<feature type="region of interest" description="Disordered" evidence="1">
    <location>
        <begin position="120"/>
        <end position="162"/>
    </location>
</feature>
<reference evidence="2 3" key="1">
    <citation type="journal article" date="2018" name="Nat. Ecol. Evol.">
        <title>Pezizomycetes genomes reveal the molecular basis of ectomycorrhizal truffle lifestyle.</title>
        <authorList>
            <person name="Murat C."/>
            <person name="Payen T."/>
            <person name="Noel B."/>
            <person name="Kuo A."/>
            <person name="Morin E."/>
            <person name="Chen J."/>
            <person name="Kohler A."/>
            <person name="Krizsan K."/>
            <person name="Balestrini R."/>
            <person name="Da Silva C."/>
            <person name="Montanini B."/>
            <person name="Hainaut M."/>
            <person name="Levati E."/>
            <person name="Barry K.W."/>
            <person name="Belfiori B."/>
            <person name="Cichocki N."/>
            <person name="Clum A."/>
            <person name="Dockter R.B."/>
            <person name="Fauchery L."/>
            <person name="Guy J."/>
            <person name="Iotti M."/>
            <person name="Le Tacon F."/>
            <person name="Lindquist E.A."/>
            <person name="Lipzen A."/>
            <person name="Malagnac F."/>
            <person name="Mello A."/>
            <person name="Molinier V."/>
            <person name="Miyauchi S."/>
            <person name="Poulain J."/>
            <person name="Riccioni C."/>
            <person name="Rubini A."/>
            <person name="Sitrit Y."/>
            <person name="Splivallo R."/>
            <person name="Traeger S."/>
            <person name="Wang M."/>
            <person name="Zifcakova L."/>
            <person name="Wipf D."/>
            <person name="Zambonelli A."/>
            <person name="Paolocci F."/>
            <person name="Nowrousian M."/>
            <person name="Ottonello S."/>
            <person name="Baldrian P."/>
            <person name="Spatafora J.W."/>
            <person name="Henrissat B."/>
            <person name="Nagy L.G."/>
            <person name="Aury J.M."/>
            <person name="Wincker P."/>
            <person name="Grigoriev I.V."/>
            <person name="Bonfante P."/>
            <person name="Martin F.M."/>
        </authorList>
    </citation>
    <scope>NUCLEOTIDE SEQUENCE [LARGE SCALE GENOMIC DNA]</scope>
    <source>
        <strain evidence="2 3">RN42</strain>
    </source>
</reference>
<gene>
    <name evidence="2" type="ORF">BJ508DRAFT_336732</name>
</gene>
<proteinExistence type="predicted"/>
<keyword evidence="3" id="KW-1185">Reference proteome</keyword>
<protein>
    <submittedName>
        <fullName evidence="2">Uncharacterized protein</fullName>
    </submittedName>
</protein>
<dbReference type="EMBL" id="ML120037">
    <property type="protein sequence ID" value="RPA70841.1"/>
    <property type="molecule type" value="Genomic_DNA"/>
</dbReference>
<organism evidence="2 3">
    <name type="scientific">Ascobolus immersus RN42</name>
    <dbReference type="NCBI Taxonomy" id="1160509"/>
    <lineage>
        <taxon>Eukaryota</taxon>
        <taxon>Fungi</taxon>
        <taxon>Dikarya</taxon>
        <taxon>Ascomycota</taxon>
        <taxon>Pezizomycotina</taxon>
        <taxon>Pezizomycetes</taxon>
        <taxon>Pezizales</taxon>
        <taxon>Ascobolaceae</taxon>
        <taxon>Ascobolus</taxon>
    </lineage>
</organism>
<feature type="compositionally biased region" description="Basic residues" evidence="1">
    <location>
        <begin position="120"/>
        <end position="131"/>
    </location>
</feature>
<feature type="compositionally biased region" description="Basic and acidic residues" evidence="1">
    <location>
        <begin position="147"/>
        <end position="162"/>
    </location>
</feature>
<dbReference type="Proteomes" id="UP000275078">
    <property type="component" value="Unassembled WGS sequence"/>
</dbReference>
<feature type="compositionally biased region" description="Basic and acidic residues" evidence="1">
    <location>
        <begin position="45"/>
        <end position="55"/>
    </location>
</feature>
<dbReference type="AlphaFoldDB" id="A0A3N4HEI2"/>
<evidence type="ECO:0000256" key="1">
    <source>
        <dbReference type="SAM" id="MobiDB-lite"/>
    </source>
</evidence>
<accession>A0A3N4HEI2</accession>
<evidence type="ECO:0000313" key="3">
    <source>
        <dbReference type="Proteomes" id="UP000275078"/>
    </source>
</evidence>
<evidence type="ECO:0000313" key="2">
    <source>
        <dbReference type="EMBL" id="RPA70841.1"/>
    </source>
</evidence>
<feature type="region of interest" description="Disordered" evidence="1">
    <location>
        <begin position="32"/>
        <end position="101"/>
    </location>
</feature>